<evidence type="ECO:0000256" key="2">
    <source>
        <dbReference type="SAM" id="MobiDB-lite"/>
    </source>
</evidence>
<keyword evidence="5" id="KW-1185">Reference proteome</keyword>
<organism evidence="4 5">
    <name type="scientific">Ktedonospora formicarum</name>
    <dbReference type="NCBI Taxonomy" id="2778364"/>
    <lineage>
        <taxon>Bacteria</taxon>
        <taxon>Bacillati</taxon>
        <taxon>Chloroflexota</taxon>
        <taxon>Ktedonobacteria</taxon>
        <taxon>Ktedonobacterales</taxon>
        <taxon>Ktedonobacteraceae</taxon>
        <taxon>Ktedonospora</taxon>
    </lineage>
</organism>
<dbReference type="AlphaFoldDB" id="A0A8J3I647"/>
<feature type="compositionally biased region" description="Acidic residues" evidence="2">
    <location>
        <begin position="123"/>
        <end position="132"/>
    </location>
</feature>
<evidence type="ECO:0000256" key="1">
    <source>
        <dbReference type="ARBA" id="ARBA00006817"/>
    </source>
</evidence>
<gene>
    <name evidence="4" type="ORF">KSX_75040</name>
</gene>
<dbReference type="RefSeq" id="WP_220198478.1">
    <property type="nucleotide sequence ID" value="NZ_BNJF01000005.1"/>
</dbReference>
<accession>A0A8J3I647</accession>
<comment type="similarity">
    <text evidence="1">Belongs to the AHA1 family.</text>
</comment>
<reference evidence="4" key="1">
    <citation type="submission" date="2020-10" db="EMBL/GenBank/DDBJ databases">
        <title>Taxonomic study of unclassified bacteria belonging to the class Ktedonobacteria.</title>
        <authorList>
            <person name="Yabe S."/>
            <person name="Wang C.M."/>
            <person name="Zheng Y."/>
            <person name="Sakai Y."/>
            <person name="Cavaletti L."/>
            <person name="Monciardini P."/>
            <person name="Donadio S."/>
        </authorList>
    </citation>
    <scope>NUCLEOTIDE SEQUENCE</scope>
    <source>
        <strain evidence="4">SOSP1-1</strain>
    </source>
</reference>
<feature type="domain" description="Activator of Hsp90 ATPase homologue 1/2-like C-terminal" evidence="3">
    <location>
        <begin position="13"/>
        <end position="141"/>
    </location>
</feature>
<dbReference type="EMBL" id="BNJF01000005">
    <property type="protein sequence ID" value="GHO49341.1"/>
    <property type="molecule type" value="Genomic_DNA"/>
</dbReference>
<dbReference type="Proteomes" id="UP000612362">
    <property type="component" value="Unassembled WGS sequence"/>
</dbReference>
<name>A0A8J3I647_9CHLR</name>
<evidence type="ECO:0000313" key="4">
    <source>
        <dbReference type="EMBL" id="GHO49341.1"/>
    </source>
</evidence>
<evidence type="ECO:0000313" key="5">
    <source>
        <dbReference type="Proteomes" id="UP000612362"/>
    </source>
</evidence>
<evidence type="ECO:0000259" key="3">
    <source>
        <dbReference type="Pfam" id="PF08327"/>
    </source>
</evidence>
<protein>
    <recommendedName>
        <fullName evidence="3">Activator of Hsp90 ATPase homologue 1/2-like C-terminal domain-containing protein</fullName>
    </recommendedName>
</protein>
<feature type="region of interest" description="Disordered" evidence="2">
    <location>
        <begin position="114"/>
        <end position="143"/>
    </location>
</feature>
<sequence>MGSRITTSKVRINASASRVWKAITEPEQVRQWQYGAEVITDWQVGSPIVFRNEWENTVFEQKGKILEIEPGKMAKYTLFFPHPGMEDKPENYFTMSYLLEESEGQTMLTIIQDDPREQMQEQEPLEESEENSVLDGLKKLIEG</sequence>
<dbReference type="InterPro" id="IPR023393">
    <property type="entry name" value="START-like_dom_sf"/>
</dbReference>
<comment type="caution">
    <text evidence="4">The sequence shown here is derived from an EMBL/GenBank/DDBJ whole genome shotgun (WGS) entry which is preliminary data.</text>
</comment>
<dbReference type="SUPFAM" id="SSF55961">
    <property type="entry name" value="Bet v1-like"/>
    <property type="match status" value="1"/>
</dbReference>
<proteinExistence type="inferred from homology"/>
<dbReference type="Gene3D" id="3.30.530.20">
    <property type="match status" value="1"/>
</dbReference>
<dbReference type="Pfam" id="PF08327">
    <property type="entry name" value="AHSA1"/>
    <property type="match status" value="1"/>
</dbReference>
<dbReference type="InterPro" id="IPR013538">
    <property type="entry name" value="ASHA1/2-like_C"/>
</dbReference>